<name>A0A8J6UB80_9FLAO</name>
<protein>
    <submittedName>
        <fullName evidence="2">Uncharacterized protein</fullName>
    </submittedName>
</protein>
<sequence length="113" mass="12785">MKKVFATCLLVIGLSLSSIAQTDKIKETANEKTNQLNTEIIAGDKSQGLTDAQKGKIYQIHITRLEALKQAKKNGANNDDLKEINQIYFKKIYKDILTKEQVKARGKYKKENN</sequence>
<evidence type="ECO:0000256" key="1">
    <source>
        <dbReference type="SAM" id="SignalP"/>
    </source>
</evidence>
<evidence type="ECO:0000313" key="3">
    <source>
        <dbReference type="Proteomes" id="UP000602057"/>
    </source>
</evidence>
<dbReference type="EMBL" id="JACVXC010000003">
    <property type="protein sequence ID" value="MBD0835650.1"/>
    <property type="molecule type" value="Genomic_DNA"/>
</dbReference>
<keyword evidence="3" id="KW-1185">Reference proteome</keyword>
<reference evidence="2" key="2">
    <citation type="submission" date="2020-09" db="EMBL/GenBank/DDBJ databases">
        <authorList>
            <person name="Wu Z."/>
        </authorList>
    </citation>
    <scope>NUCLEOTIDE SEQUENCE</scope>
    <source>
        <strain evidence="2">SC17</strain>
    </source>
</reference>
<feature type="chain" id="PRO_5035209541" evidence="1">
    <location>
        <begin position="21"/>
        <end position="113"/>
    </location>
</feature>
<feature type="signal peptide" evidence="1">
    <location>
        <begin position="1"/>
        <end position="20"/>
    </location>
</feature>
<dbReference type="RefSeq" id="WP_188216141.1">
    <property type="nucleotide sequence ID" value="NZ_BAABGH010000011.1"/>
</dbReference>
<dbReference type="Proteomes" id="UP000602057">
    <property type="component" value="Unassembled WGS sequence"/>
</dbReference>
<dbReference type="AlphaFoldDB" id="A0A8J6UB80"/>
<evidence type="ECO:0000313" key="2">
    <source>
        <dbReference type="EMBL" id="MBD0835650.1"/>
    </source>
</evidence>
<gene>
    <name evidence="2" type="ORF">ICJ84_09390</name>
</gene>
<keyword evidence="1" id="KW-0732">Signal</keyword>
<accession>A0A8J6UB80</accession>
<reference evidence="2" key="1">
    <citation type="journal article" date="2013" name="Int. J. Syst. Evol. Microbiol.">
        <title>Aestuariibaculum suncheonense gen. nov., sp. nov., a marine bacterium of the family Flavobacteriaceae isolated from a tidal flat and emended descriptions of the genera Gaetbulibacter and Tamlana.</title>
        <authorList>
            <person name="Jeong S.H."/>
            <person name="Park M.S."/>
            <person name="Jin H.M."/>
            <person name="Lee K."/>
            <person name="Park W."/>
            <person name="Jeon C.O."/>
        </authorList>
    </citation>
    <scope>NUCLEOTIDE SEQUENCE</scope>
    <source>
        <strain evidence="2">SC17</strain>
    </source>
</reference>
<comment type="caution">
    <text evidence="2">The sequence shown here is derived from an EMBL/GenBank/DDBJ whole genome shotgun (WGS) entry which is preliminary data.</text>
</comment>
<organism evidence="2 3">
    <name type="scientific">Aestuariibaculum suncheonense</name>
    <dbReference type="NCBI Taxonomy" id="1028745"/>
    <lineage>
        <taxon>Bacteria</taxon>
        <taxon>Pseudomonadati</taxon>
        <taxon>Bacteroidota</taxon>
        <taxon>Flavobacteriia</taxon>
        <taxon>Flavobacteriales</taxon>
        <taxon>Flavobacteriaceae</taxon>
    </lineage>
</organism>
<proteinExistence type="predicted"/>